<reference evidence="2" key="1">
    <citation type="submission" date="2022-11" db="EMBL/GenBank/DDBJ databases">
        <title>Marilongibacter aestuarii gen. nov., sp. nov., isolated from tidal flat sediment.</title>
        <authorList>
            <person name="Jiayan W."/>
        </authorList>
    </citation>
    <scope>NUCLEOTIDE SEQUENCE</scope>
    <source>
        <strain evidence="2">Z1-6</strain>
    </source>
</reference>
<dbReference type="EMBL" id="JAPOHD010000064">
    <property type="protein sequence ID" value="MCY1722839.1"/>
    <property type="molecule type" value="Genomic_DNA"/>
</dbReference>
<gene>
    <name evidence="2" type="ORF">OU798_21000</name>
</gene>
<dbReference type="RefSeq" id="WP_343335164.1">
    <property type="nucleotide sequence ID" value="NZ_JAPOHD010000064.1"/>
</dbReference>
<evidence type="ECO:0000259" key="1">
    <source>
        <dbReference type="PROSITE" id="PS51186"/>
    </source>
</evidence>
<dbReference type="PANTHER" id="PTHR43328:SF1">
    <property type="entry name" value="N-ACETYLTRANSFERASE DOMAIN-CONTAINING PROTEIN"/>
    <property type="match status" value="1"/>
</dbReference>
<dbReference type="AlphaFoldDB" id="A0A9X3F945"/>
<comment type="caution">
    <text evidence="2">The sequence shown here is derived from an EMBL/GenBank/DDBJ whole genome shotgun (WGS) entry which is preliminary data.</text>
</comment>
<dbReference type="Proteomes" id="UP001145087">
    <property type="component" value="Unassembled WGS sequence"/>
</dbReference>
<dbReference type="Pfam" id="PF13302">
    <property type="entry name" value="Acetyltransf_3"/>
    <property type="match status" value="1"/>
</dbReference>
<dbReference type="PROSITE" id="PS51186">
    <property type="entry name" value="GNAT"/>
    <property type="match status" value="1"/>
</dbReference>
<dbReference type="InterPro" id="IPR016181">
    <property type="entry name" value="Acyl_CoA_acyltransferase"/>
</dbReference>
<evidence type="ECO:0000313" key="2">
    <source>
        <dbReference type="EMBL" id="MCY1722839.1"/>
    </source>
</evidence>
<evidence type="ECO:0000313" key="3">
    <source>
        <dbReference type="Proteomes" id="UP001145087"/>
    </source>
</evidence>
<dbReference type="GO" id="GO:0016747">
    <property type="term" value="F:acyltransferase activity, transferring groups other than amino-acyl groups"/>
    <property type="evidence" value="ECO:0007669"/>
    <property type="project" value="InterPro"/>
</dbReference>
<keyword evidence="3" id="KW-1185">Reference proteome</keyword>
<dbReference type="PANTHER" id="PTHR43328">
    <property type="entry name" value="ACETYLTRANSFERASE-RELATED"/>
    <property type="match status" value="1"/>
</dbReference>
<dbReference type="InterPro" id="IPR000182">
    <property type="entry name" value="GNAT_dom"/>
</dbReference>
<protein>
    <submittedName>
        <fullName evidence="2">GNAT family protein</fullName>
    </submittedName>
</protein>
<organism evidence="2 3">
    <name type="scientific">Draconibacterium aestuarii</name>
    <dbReference type="NCBI Taxonomy" id="2998507"/>
    <lineage>
        <taxon>Bacteria</taxon>
        <taxon>Pseudomonadati</taxon>
        <taxon>Bacteroidota</taxon>
        <taxon>Bacteroidia</taxon>
        <taxon>Marinilabiliales</taxon>
        <taxon>Prolixibacteraceae</taxon>
        <taxon>Draconibacterium</taxon>
    </lineage>
</organism>
<dbReference type="Gene3D" id="3.40.630.30">
    <property type="match status" value="1"/>
</dbReference>
<sequence length="178" mass="20595">MSKNKKVVIAESGNVKLRELMDSDLEWLVKYANNGKVAINLRDAFPQPYTHNDAENFKTMIDSQNPKTIFAIEYQDRYVGNISLLPGGDVYRKSAEIGYFIGEPFWNKGIMTKAVNLITHWGFCNLDILRIHTGIFEFNKASRRVLEKCGYNKEAIFRKSICKNNEIFDEIRYAKVKE</sequence>
<feature type="domain" description="N-acetyltransferase" evidence="1">
    <location>
        <begin position="15"/>
        <end position="178"/>
    </location>
</feature>
<accession>A0A9X3F945</accession>
<dbReference type="SUPFAM" id="SSF55729">
    <property type="entry name" value="Acyl-CoA N-acyltransferases (Nat)"/>
    <property type="match status" value="1"/>
</dbReference>
<proteinExistence type="predicted"/>
<name>A0A9X3F945_9BACT</name>